<dbReference type="PANTHER" id="PTHR27002">
    <property type="entry name" value="RECEPTOR-LIKE SERINE/THREONINE-PROTEIN KINASE SD1-8"/>
    <property type="match status" value="1"/>
</dbReference>
<dbReference type="InterPro" id="IPR036426">
    <property type="entry name" value="Bulb-type_lectin_dom_sf"/>
</dbReference>
<dbReference type="PANTHER" id="PTHR27002:SF454">
    <property type="entry name" value="RECEPTOR-LIKE SERINE_THREONINE-PROTEIN KINASE"/>
    <property type="match status" value="1"/>
</dbReference>
<dbReference type="GO" id="GO:0030246">
    <property type="term" value="F:carbohydrate binding"/>
    <property type="evidence" value="ECO:0007669"/>
    <property type="project" value="UniProtKB-KW"/>
</dbReference>
<evidence type="ECO:0000256" key="16">
    <source>
        <dbReference type="PROSITE-ProRule" id="PRU10141"/>
    </source>
</evidence>
<dbReference type="FunFam" id="1.10.510.10:FF:000060">
    <property type="entry name" value="G-type lectin S-receptor-like serine/threonine-protein kinase"/>
    <property type="match status" value="1"/>
</dbReference>
<evidence type="ECO:0000256" key="1">
    <source>
        <dbReference type="ARBA" id="ARBA00004251"/>
    </source>
</evidence>
<protein>
    <recommendedName>
        <fullName evidence="15">Receptor-like serine/threonine-protein kinase</fullName>
        <ecNumber evidence="15">2.7.11.1</ecNumber>
    </recommendedName>
</protein>
<feature type="domain" description="Protein kinase" evidence="18">
    <location>
        <begin position="537"/>
        <end position="814"/>
    </location>
</feature>
<evidence type="ECO:0000256" key="3">
    <source>
        <dbReference type="ARBA" id="ARBA00022527"/>
    </source>
</evidence>
<dbReference type="STRING" id="888268.A0A1E5VW96"/>
<evidence type="ECO:0000259" key="20">
    <source>
        <dbReference type="PROSITE" id="PS50948"/>
    </source>
</evidence>
<dbReference type="InterPro" id="IPR001245">
    <property type="entry name" value="Ser-Thr/Tyr_kinase_cat_dom"/>
</dbReference>
<gene>
    <name evidence="21" type="ORF">BAE44_0009597</name>
</gene>
<dbReference type="InterPro" id="IPR000858">
    <property type="entry name" value="S_locus_glycoprot_dom"/>
</dbReference>
<evidence type="ECO:0000256" key="12">
    <source>
        <dbReference type="ARBA" id="ARBA00023180"/>
    </source>
</evidence>
<dbReference type="GO" id="GO:0106310">
    <property type="term" value="F:protein serine kinase activity"/>
    <property type="evidence" value="ECO:0007669"/>
    <property type="project" value="RHEA"/>
</dbReference>
<dbReference type="EMBL" id="LWDX02027654">
    <property type="protein sequence ID" value="OEL29383.1"/>
    <property type="molecule type" value="Genomic_DNA"/>
</dbReference>
<keyword evidence="4" id="KW-0245">EGF-like domain</keyword>
<organism evidence="21 22">
    <name type="scientific">Dichanthelium oligosanthes</name>
    <dbReference type="NCBI Taxonomy" id="888268"/>
    <lineage>
        <taxon>Eukaryota</taxon>
        <taxon>Viridiplantae</taxon>
        <taxon>Streptophyta</taxon>
        <taxon>Embryophyta</taxon>
        <taxon>Tracheophyta</taxon>
        <taxon>Spermatophyta</taxon>
        <taxon>Magnoliopsida</taxon>
        <taxon>Liliopsida</taxon>
        <taxon>Poales</taxon>
        <taxon>Poaceae</taxon>
        <taxon>PACMAD clade</taxon>
        <taxon>Panicoideae</taxon>
        <taxon>Panicodae</taxon>
        <taxon>Paniceae</taxon>
        <taxon>Dichantheliinae</taxon>
        <taxon>Dichanthelium</taxon>
    </lineage>
</organism>
<dbReference type="Pfam" id="PF00954">
    <property type="entry name" value="S_locus_glycop"/>
    <property type="match status" value="1"/>
</dbReference>
<reference evidence="21 22" key="1">
    <citation type="submission" date="2016-09" db="EMBL/GenBank/DDBJ databases">
        <title>The draft genome of Dichanthelium oligosanthes: A C3 panicoid grass species.</title>
        <authorList>
            <person name="Studer A.J."/>
            <person name="Schnable J.C."/>
            <person name="Brutnell T.P."/>
        </authorList>
    </citation>
    <scope>NUCLEOTIDE SEQUENCE [LARGE SCALE GENOMIC DNA]</scope>
    <source>
        <strain evidence="22">cv. Kellogg 1175</strain>
        <tissue evidence="21">Leaf</tissue>
    </source>
</reference>
<evidence type="ECO:0000259" key="19">
    <source>
        <dbReference type="PROSITE" id="PS50927"/>
    </source>
</evidence>
<keyword evidence="6" id="KW-0732">Signal</keyword>
<dbReference type="CDD" id="cd01098">
    <property type="entry name" value="PAN_AP_plant"/>
    <property type="match status" value="1"/>
</dbReference>
<dbReference type="SMART" id="SM00220">
    <property type="entry name" value="S_TKc"/>
    <property type="match status" value="1"/>
</dbReference>
<evidence type="ECO:0000256" key="9">
    <source>
        <dbReference type="ARBA" id="ARBA00022840"/>
    </source>
</evidence>
<keyword evidence="22" id="KW-1185">Reference proteome</keyword>
<dbReference type="EC" id="2.7.11.1" evidence="15"/>
<evidence type="ECO:0000256" key="10">
    <source>
        <dbReference type="ARBA" id="ARBA00023157"/>
    </source>
</evidence>
<keyword evidence="17" id="KW-1133">Transmembrane helix</keyword>
<keyword evidence="21" id="KW-0430">Lectin</keyword>
<comment type="similarity">
    <text evidence="15">Belongs to the protein kinase superfamily. Ser/Thr protein kinase family.</text>
</comment>
<evidence type="ECO:0000256" key="14">
    <source>
        <dbReference type="ARBA" id="ARBA00048679"/>
    </source>
</evidence>
<dbReference type="Gene3D" id="2.90.10.30">
    <property type="match status" value="1"/>
</dbReference>
<dbReference type="GO" id="GO:0005524">
    <property type="term" value="F:ATP binding"/>
    <property type="evidence" value="ECO:0007669"/>
    <property type="project" value="UniProtKB-UniRule"/>
</dbReference>
<dbReference type="AlphaFoldDB" id="A0A1E5VW96"/>
<keyword evidence="3 15" id="KW-0723">Serine/threonine-protein kinase</keyword>
<dbReference type="InterPro" id="IPR003609">
    <property type="entry name" value="Pan_app"/>
</dbReference>
<dbReference type="CDD" id="cd00028">
    <property type="entry name" value="B_lectin"/>
    <property type="match status" value="1"/>
</dbReference>
<evidence type="ECO:0000256" key="11">
    <source>
        <dbReference type="ARBA" id="ARBA00023170"/>
    </source>
</evidence>
<keyword evidence="17" id="KW-0472">Membrane</keyword>
<keyword evidence="10" id="KW-1015">Disulfide bond</keyword>
<dbReference type="InterPro" id="IPR000719">
    <property type="entry name" value="Prot_kinase_dom"/>
</dbReference>
<dbReference type="PROSITE" id="PS00108">
    <property type="entry name" value="PROTEIN_KINASE_ST"/>
    <property type="match status" value="1"/>
</dbReference>
<dbReference type="Pfam" id="PF07714">
    <property type="entry name" value="PK_Tyr_Ser-Thr"/>
    <property type="match status" value="1"/>
</dbReference>
<comment type="caution">
    <text evidence="21">The sequence shown here is derived from an EMBL/GenBank/DDBJ whole genome shotgun (WGS) entry which is preliminary data.</text>
</comment>
<evidence type="ECO:0000256" key="5">
    <source>
        <dbReference type="ARBA" id="ARBA00022679"/>
    </source>
</evidence>
<dbReference type="SUPFAM" id="SSF56112">
    <property type="entry name" value="Protein kinase-like (PK-like)"/>
    <property type="match status" value="1"/>
</dbReference>
<dbReference type="SUPFAM" id="SSF51110">
    <property type="entry name" value="alpha-D-mannose-specific plant lectins"/>
    <property type="match status" value="1"/>
</dbReference>
<dbReference type="InterPro" id="IPR024171">
    <property type="entry name" value="SRK-like_kinase"/>
</dbReference>
<evidence type="ECO:0000256" key="7">
    <source>
        <dbReference type="ARBA" id="ARBA00022741"/>
    </source>
</evidence>
<name>A0A1E5VW96_9POAL</name>
<dbReference type="OrthoDB" id="4062651at2759"/>
<comment type="subcellular location">
    <subcellularLocation>
        <location evidence="1">Cell membrane</location>
        <topology evidence="1">Single-pass type I membrane protein</topology>
    </subcellularLocation>
</comment>
<feature type="domain" description="Bulb-type lectin" evidence="19">
    <location>
        <begin position="75"/>
        <end position="206"/>
    </location>
</feature>
<dbReference type="Pfam" id="PF08276">
    <property type="entry name" value="PAN_2"/>
    <property type="match status" value="1"/>
</dbReference>
<keyword evidence="7 15" id="KW-0547">Nucleotide-binding</keyword>
<dbReference type="InterPro" id="IPR017441">
    <property type="entry name" value="Protein_kinase_ATP_BS"/>
</dbReference>
<evidence type="ECO:0000256" key="4">
    <source>
        <dbReference type="ARBA" id="ARBA00022536"/>
    </source>
</evidence>
<keyword evidence="17" id="KW-0812">Transmembrane</keyword>
<dbReference type="GO" id="GO:0051707">
    <property type="term" value="P:response to other organism"/>
    <property type="evidence" value="ECO:0007669"/>
    <property type="project" value="UniProtKB-ARBA"/>
</dbReference>
<sequence>MPAQIPWCRRPGSCLAVRRRPSPGCRALPPERPACPAVLRLGAHHHGRAVALSPRTTPLSLTSVTSSFPHDPIHSNRLVPGKPLTPDNTLVSDDGTFTLGFFSLSNSTEKHYYVGIWYSNIPQRAVVWVTNRVVPITNLSSAMLALTSSSNIVLSEGNGRILWRSNNSITISSSPATTISAEATLENTGNFILRSLGNSTILWQSFDHPADTLLPGMNLRISHKMHPLQHLISWKGPQDPSPGPFSYGADPNSFLQRFIWNGTRPHRRSPVWTSYFLHGSYMDNLHPTIYMAVHRGDDDEVYMSFGIPIDSFALLIRMEISYSGKLNIVSWDSNMSVWTALYTQPAHECNVYAYCGPYGYCDNSGTTRTCKCLDGFEPKDDEDWITGRFLKGCRRKKALKCSGGDSFLTLPGMKVPDHFLFIRNKSFDECTAECRSNCSCVAYAYANMSTRAIDGDDTSMPTTNILEIVLPVLSALLSVICIAVIWICWFRGKQGRLGGTTELVMLEDMGGTHELADRKLDLPLISFRDIAIATDNFSDSAILGRGGFGTVYKGTLGEKEIAVKRLCKGSGQGVMEFKTEATLIAKLQHRNLVKLLGCCIDGAEKLLIYEYLPNKSLDAFLFNAARKSLLDWPTRLQIIKGIARGLLYLHQDSRLTIIHRDLKAGNILLDAEMRPKISDFGTARIFGAEEQQSNTNRVVGTYGYMSPEYALEGIISLKSDVYSFGVLLLEVVSGLKINATGPVTGSLNLIAYAWSLWKDGNLRDLVDSSIVESCSLDESLRCIHIGLLLVQDNPDARPLMPWVVSSLDNTDIELPKPCKPMYFARRNYRIVEGAESCVSDMSLGTLEGR</sequence>
<dbReference type="PROSITE" id="PS50948">
    <property type="entry name" value="PAN"/>
    <property type="match status" value="1"/>
</dbReference>
<keyword evidence="8 15" id="KW-0418">Kinase</keyword>
<evidence type="ECO:0000259" key="18">
    <source>
        <dbReference type="PROSITE" id="PS50011"/>
    </source>
</evidence>
<dbReference type="FunFam" id="3.30.200.20:FF:001238">
    <property type="entry name" value="Os08g0179000 protein"/>
    <property type="match status" value="1"/>
</dbReference>
<evidence type="ECO:0000313" key="22">
    <source>
        <dbReference type="Proteomes" id="UP000095767"/>
    </source>
</evidence>
<dbReference type="PROSITE" id="PS50927">
    <property type="entry name" value="BULB_LECTIN"/>
    <property type="match status" value="1"/>
</dbReference>
<dbReference type="GO" id="GO:0048544">
    <property type="term" value="P:recognition of pollen"/>
    <property type="evidence" value="ECO:0007669"/>
    <property type="project" value="InterPro"/>
</dbReference>
<dbReference type="SMART" id="SM00108">
    <property type="entry name" value="B_lectin"/>
    <property type="match status" value="1"/>
</dbReference>
<evidence type="ECO:0000256" key="17">
    <source>
        <dbReference type="SAM" id="Phobius"/>
    </source>
</evidence>
<evidence type="ECO:0000256" key="8">
    <source>
        <dbReference type="ARBA" id="ARBA00022777"/>
    </source>
</evidence>
<dbReference type="Pfam" id="PF01453">
    <property type="entry name" value="B_lectin"/>
    <property type="match status" value="1"/>
</dbReference>
<keyword evidence="9 15" id="KW-0067">ATP-binding</keyword>
<keyword evidence="5 15" id="KW-0808">Transferase</keyword>
<comment type="catalytic activity">
    <reaction evidence="13 15">
        <text>L-threonyl-[protein] + ATP = O-phospho-L-threonyl-[protein] + ADP + H(+)</text>
        <dbReference type="Rhea" id="RHEA:46608"/>
        <dbReference type="Rhea" id="RHEA-COMP:11060"/>
        <dbReference type="Rhea" id="RHEA-COMP:11605"/>
        <dbReference type="ChEBI" id="CHEBI:15378"/>
        <dbReference type="ChEBI" id="CHEBI:30013"/>
        <dbReference type="ChEBI" id="CHEBI:30616"/>
        <dbReference type="ChEBI" id="CHEBI:61977"/>
        <dbReference type="ChEBI" id="CHEBI:456216"/>
        <dbReference type="EC" id="2.7.11.1"/>
    </reaction>
</comment>
<proteinExistence type="inferred from homology"/>
<dbReference type="GO" id="GO:0004674">
    <property type="term" value="F:protein serine/threonine kinase activity"/>
    <property type="evidence" value="ECO:0007669"/>
    <property type="project" value="UniProtKB-KW"/>
</dbReference>
<comment type="catalytic activity">
    <reaction evidence="14 15">
        <text>L-seryl-[protein] + ATP = O-phospho-L-seryl-[protein] + ADP + H(+)</text>
        <dbReference type="Rhea" id="RHEA:17989"/>
        <dbReference type="Rhea" id="RHEA-COMP:9863"/>
        <dbReference type="Rhea" id="RHEA-COMP:11604"/>
        <dbReference type="ChEBI" id="CHEBI:15378"/>
        <dbReference type="ChEBI" id="CHEBI:29999"/>
        <dbReference type="ChEBI" id="CHEBI:30616"/>
        <dbReference type="ChEBI" id="CHEBI:83421"/>
        <dbReference type="ChEBI" id="CHEBI:456216"/>
        <dbReference type="EC" id="2.7.11.1"/>
    </reaction>
</comment>
<feature type="domain" description="Apple" evidence="20">
    <location>
        <begin position="401"/>
        <end position="481"/>
    </location>
</feature>
<dbReference type="CDD" id="cd14066">
    <property type="entry name" value="STKc_IRAK"/>
    <property type="match status" value="1"/>
</dbReference>
<evidence type="ECO:0000256" key="15">
    <source>
        <dbReference type="PIRNR" id="PIRNR000641"/>
    </source>
</evidence>
<keyword evidence="12" id="KW-0325">Glycoprotein</keyword>
<evidence type="ECO:0000256" key="13">
    <source>
        <dbReference type="ARBA" id="ARBA00047899"/>
    </source>
</evidence>
<evidence type="ECO:0000256" key="2">
    <source>
        <dbReference type="ARBA" id="ARBA00022475"/>
    </source>
</evidence>
<evidence type="ECO:0000313" key="21">
    <source>
        <dbReference type="EMBL" id="OEL29383.1"/>
    </source>
</evidence>
<feature type="binding site" evidence="16">
    <location>
        <position position="564"/>
    </location>
    <ligand>
        <name>ATP</name>
        <dbReference type="ChEBI" id="CHEBI:30616"/>
    </ligand>
</feature>
<dbReference type="Proteomes" id="UP000095767">
    <property type="component" value="Unassembled WGS sequence"/>
</dbReference>
<dbReference type="InterPro" id="IPR011009">
    <property type="entry name" value="Kinase-like_dom_sf"/>
</dbReference>
<dbReference type="InterPro" id="IPR008271">
    <property type="entry name" value="Ser/Thr_kinase_AS"/>
</dbReference>
<dbReference type="PROSITE" id="PS50011">
    <property type="entry name" value="PROTEIN_KINASE_DOM"/>
    <property type="match status" value="1"/>
</dbReference>
<dbReference type="PIRSF" id="PIRSF000641">
    <property type="entry name" value="SRK"/>
    <property type="match status" value="1"/>
</dbReference>
<keyword evidence="2" id="KW-1003">Cell membrane</keyword>
<dbReference type="PROSITE" id="PS00107">
    <property type="entry name" value="PROTEIN_KINASE_ATP"/>
    <property type="match status" value="1"/>
</dbReference>
<dbReference type="GO" id="GO:0005886">
    <property type="term" value="C:plasma membrane"/>
    <property type="evidence" value="ECO:0007669"/>
    <property type="project" value="UniProtKB-SubCell"/>
</dbReference>
<dbReference type="InterPro" id="IPR001480">
    <property type="entry name" value="Bulb-type_lectin_dom"/>
</dbReference>
<dbReference type="Gene3D" id="1.10.510.10">
    <property type="entry name" value="Transferase(Phosphotransferase) domain 1"/>
    <property type="match status" value="1"/>
</dbReference>
<evidence type="ECO:0000256" key="6">
    <source>
        <dbReference type="ARBA" id="ARBA00022729"/>
    </source>
</evidence>
<accession>A0A1E5VW96</accession>
<keyword evidence="11 21" id="KW-0675">Receptor</keyword>
<feature type="transmembrane region" description="Helical" evidence="17">
    <location>
        <begin position="468"/>
        <end position="489"/>
    </location>
</feature>
<dbReference type="Gene3D" id="3.30.200.20">
    <property type="entry name" value="Phosphorylase Kinase, domain 1"/>
    <property type="match status" value="1"/>
</dbReference>